<accession>A0ABT3CQE3</accession>
<sequence length="177" mass="20188">MKRIWLVLFFSLLYSQLWAQEESGSSEEFHRHKVMIVLGHTHVANGFNSKGDKAWIVLPSWGLDYDFRLNANWSIGLHSEMVIESFEYESENQIKLDRTRPVALVVVGSRKIGKHLTILAGGGTELAPEENLTLIRVGADYSWELINNWELAVNVMTDFKLDAYDSWVFGLGVAKIF</sequence>
<gene>
    <name evidence="2" type="ORF">N7U62_04255</name>
</gene>
<evidence type="ECO:0008006" key="4">
    <source>
        <dbReference type="Google" id="ProtNLM"/>
    </source>
</evidence>
<evidence type="ECO:0000313" key="2">
    <source>
        <dbReference type="EMBL" id="MCV9385859.1"/>
    </source>
</evidence>
<dbReference type="EMBL" id="JAOYOD010000001">
    <property type="protein sequence ID" value="MCV9385859.1"/>
    <property type="molecule type" value="Genomic_DNA"/>
</dbReference>
<organism evidence="2 3">
    <name type="scientific">Reichenbachiella ulvae</name>
    <dbReference type="NCBI Taxonomy" id="2980104"/>
    <lineage>
        <taxon>Bacteria</taxon>
        <taxon>Pseudomonadati</taxon>
        <taxon>Bacteroidota</taxon>
        <taxon>Cytophagia</taxon>
        <taxon>Cytophagales</taxon>
        <taxon>Reichenbachiellaceae</taxon>
        <taxon>Reichenbachiella</taxon>
    </lineage>
</organism>
<feature type="chain" id="PRO_5045288178" description="Outer membrane protein beta-barrel domain-containing protein" evidence="1">
    <location>
        <begin position="20"/>
        <end position="177"/>
    </location>
</feature>
<name>A0ABT3CQE3_9BACT</name>
<keyword evidence="3" id="KW-1185">Reference proteome</keyword>
<protein>
    <recommendedName>
        <fullName evidence="4">Outer membrane protein beta-barrel domain-containing protein</fullName>
    </recommendedName>
</protein>
<evidence type="ECO:0000256" key="1">
    <source>
        <dbReference type="SAM" id="SignalP"/>
    </source>
</evidence>
<proteinExistence type="predicted"/>
<keyword evidence="1" id="KW-0732">Signal</keyword>
<dbReference type="RefSeq" id="WP_264136642.1">
    <property type="nucleotide sequence ID" value="NZ_JAOYOD010000001.1"/>
</dbReference>
<feature type="signal peptide" evidence="1">
    <location>
        <begin position="1"/>
        <end position="19"/>
    </location>
</feature>
<evidence type="ECO:0000313" key="3">
    <source>
        <dbReference type="Proteomes" id="UP001300692"/>
    </source>
</evidence>
<comment type="caution">
    <text evidence="2">The sequence shown here is derived from an EMBL/GenBank/DDBJ whole genome shotgun (WGS) entry which is preliminary data.</text>
</comment>
<reference evidence="2 3" key="1">
    <citation type="submission" date="2022-10" db="EMBL/GenBank/DDBJ databases">
        <title>Comparative genomics and taxonomic characterization of three novel marine species of genus Reichenbachiella exhibiting antioxidant and polysaccharide degradation activities.</title>
        <authorList>
            <person name="Muhammad N."/>
            <person name="Lee Y.-J."/>
            <person name="Ko J."/>
            <person name="Kim S.-G."/>
        </authorList>
    </citation>
    <scope>NUCLEOTIDE SEQUENCE [LARGE SCALE GENOMIC DNA]</scope>
    <source>
        <strain evidence="2 3">ABR2-5</strain>
    </source>
</reference>
<dbReference type="Proteomes" id="UP001300692">
    <property type="component" value="Unassembled WGS sequence"/>
</dbReference>